<keyword evidence="3" id="KW-1185">Reference proteome</keyword>
<evidence type="ECO:0000256" key="1">
    <source>
        <dbReference type="SAM" id="MobiDB-lite"/>
    </source>
</evidence>
<dbReference type="EMBL" id="BLXT01004995">
    <property type="protein sequence ID" value="GFO18989.1"/>
    <property type="molecule type" value="Genomic_DNA"/>
</dbReference>
<organism evidence="2 3">
    <name type="scientific">Plakobranchus ocellatus</name>
    <dbReference type="NCBI Taxonomy" id="259542"/>
    <lineage>
        <taxon>Eukaryota</taxon>
        <taxon>Metazoa</taxon>
        <taxon>Spiralia</taxon>
        <taxon>Lophotrochozoa</taxon>
        <taxon>Mollusca</taxon>
        <taxon>Gastropoda</taxon>
        <taxon>Heterobranchia</taxon>
        <taxon>Euthyneura</taxon>
        <taxon>Panpulmonata</taxon>
        <taxon>Sacoglossa</taxon>
        <taxon>Placobranchoidea</taxon>
        <taxon>Plakobranchidae</taxon>
        <taxon>Plakobranchus</taxon>
    </lineage>
</organism>
<evidence type="ECO:0000313" key="3">
    <source>
        <dbReference type="Proteomes" id="UP000735302"/>
    </source>
</evidence>
<dbReference type="Proteomes" id="UP000735302">
    <property type="component" value="Unassembled WGS sequence"/>
</dbReference>
<reference evidence="2 3" key="1">
    <citation type="journal article" date="2021" name="Elife">
        <title>Chloroplast acquisition without the gene transfer in kleptoplastic sea slugs, Plakobranchus ocellatus.</title>
        <authorList>
            <person name="Maeda T."/>
            <person name="Takahashi S."/>
            <person name="Yoshida T."/>
            <person name="Shimamura S."/>
            <person name="Takaki Y."/>
            <person name="Nagai Y."/>
            <person name="Toyoda A."/>
            <person name="Suzuki Y."/>
            <person name="Arimoto A."/>
            <person name="Ishii H."/>
            <person name="Satoh N."/>
            <person name="Nishiyama T."/>
            <person name="Hasebe M."/>
            <person name="Maruyama T."/>
            <person name="Minagawa J."/>
            <person name="Obokata J."/>
            <person name="Shigenobu S."/>
        </authorList>
    </citation>
    <scope>NUCLEOTIDE SEQUENCE [LARGE SCALE GENOMIC DNA]</scope>
</reference>
<protein>
    <submittedName>
        <fullName evidence="2">Uncharacterized protein</fullName>
    </submittedName>
</protein>
<comment type="caution">
    <text evidence="2">The sequence shown here is derived from an EMBL/GenBank/DDBJ whole genome shotgun (WGS) entry which is preliminary data.</text>
</comment>
<sequence>MNSSQENDRQELTGDEPNHMRTRGKLEYKAKCVVEQRSRLSGDDALQQFLQAEIHTDVESERLLHLRFKRKVLLEVDVRVAALVECHQEQSHQCHHFSRPTTNSSTVSTLKKDDLLKLCQQIIIPKELHGWFQSFPTSHGTKDRALGLSAGLDDDDD</sequence>
<dbReference type="AlphaFoldDB" id="A0AAV4BKZ8"/>
<accession>A0AAV4BKZ8</accession>
<evidence type="ECO:0000313" key="2">
    <source>
        <dbReference type="EMBL" id="GFO18989.1"/>
    </source>
</evidence>
<name>A0AAV4BKZ8_9GAST</name>
<gene>
    <name evidence="2" type="ORF">PoB_004549400</name>
</gene>
<proteinExistence type="predicted"/>
<feature type="region of interest" description="Disordered" evidence="1">
    <location>
        <begin position="1"/>
        <end position="23"/>
    </location>
</feature>